<accession>A0A2S5BEU6</accession>
<dbReference type="AlphaFoldDB" id="A0A2S5BEU6"/>
<keyword evidence="4 5" id="KW-0472">Membrane</keyword>
<comment type="caution">
    <text evidence="7">The sequence shown here is derived from an EMBL/GenBank/DDBJ whole genome shotgun (WGS) entry which is preliminary data.</text>
</comment>
<dbReference type="PANTHER" id="PTHR46140:SF2">
    <property type="entry name" value="VACUOLAR TRANSPORTER CHAPERONE 3 COMPLEX SUBUNIT 3-RELATED"/>
    <property type="match status" value="1"/>
</dbReference>
<gene>
    <name evidence="7" type="ORF">BMF94_1661</name>
</gene>
<keyword evidence="2 5" id="KW-0812">Transmembrane</keyword>
<keyword evidence="3 5" id="KW-1133">Transmembrane helix</keyword>
<dbReference type="Proteomes" id="UP000237144">
    <property type="component" value="Unassembled WGS sequence"/>
</dbReference>
<protein>
    <recommendedName>
        <fullName evidence="6">DUF202 domain-containing protein</fullName>
    </recommendedName>
</protein>
<evidence type="ECO:0000256" key="1">
    <source>
        <dbReference type="ARBA" id="ARBA00004127"/>
    </source>
</evidence>
<sequence length="205" mass="22859">MAAPVEQSRRFTRELHNRLVHRFPALFADLSAGAEVPTSGLPNYGATNGAPPNADGLQRLGADASKIEPKVWLASERTLLSWFRVALLLSSFALALFNSAGERDWASKTMGVIYSVIACSMLGYAWTMHRIRRYRIVMRYGGHHDEPYGPLIVCGLIFVAVLLNFILRVKNREQLRDVPSPKNPWLTSVEMVKVALNLQEPSSPL</sequence>
<evidence type="ECO:0000256" key="4">
    <source>
        <dbReference type="ARBA" id="ARBA00023136"/>
    </source>
</evidence>
<feature type="transmembrane region" description="Helical" evidence="5">
    <location>
        <begin position="148"/>
        <end position="167"/>
    </location>
</feature>
<proteinExistence type="predicted"/>
<name>A0A2S5BEU6_9BASI</name>
<dbReference type="Pfam" id="PF02656">
    <property type="entry name" value="DUF202"/>
    <property type="match status" value="1"/>
</dbReference>
<dbReference type="GO" id="GO:0000329">
    <property type="term" value="C:fungal-type vacuole membrane"/>
    <property type="evidence" value="ECO:0007669"/>
    <property type="project" value="TreeGrafter"/>
</dbReference>
<organism evidence="7 8">
    <name type="scientific">Rhodotorula taiwanensis</name>
    <dbReference type="NCBI Taxonomy" id="741276"/>
    <lineage>
        <taxon>Eukaryota</taxon>
        <taxon>Fungi</taxon>
        <taxon>Dikarya</taxon>
        <taxon>Basidiomycota</taxon>
        <taxon>Pucciniomycotina</taxon>
        <taxon>Microbotryomycetes</taxon>
        <taxon>Sporidiobolales</taxon>
        <taxon>Sporidiobolaceae</taxon>
        <taxon>Rhodotorula</taxon>
    </lineage>
</organism>
<reference evidence="7 8" key="1">
    <citation type="journal article" date="2018" name="Front. Microbiol.">
        <title>Prospects for Fungal Bioremediation of Acidic Radioactive Waste Sites: Characterization and Genome Sequence of Rhodotorula taiwanensis MD1149.</title>
        <authorList>
            <person name="Tkavc R."/>
            <person name="Matrosova V.Y."/>
            <person name="Grichenko O.E."/>
            <person name="Gostincar C."/>
            <person name="Volpe R.P."/>
            <person name="Klimenkova P."/>
            <person name="Gaidamakova E.K."/>
            <person name="Zhou C.E."/>
            <person name="Stewart B.J."/>
            <person name="Lyman M.G."/>
            <person name="Malfatti S.A."/>
            <person name="Rubinfeld B."/>
            <person name="Courtot M."/>
            <person name="Singh J."/>
            <person name="Dalgard C.L."/>
            <person name="Hamilton T."/>
            <person name="Frey K.G."/>
            <person name="Gunde-Cimerman N."/>
            <person name="Dugan L."/>
            <person name="Daly M.J."/>
        </authorList>
    </citation>
    <scope>NUCLEOTIDE SEQUENCE [LARGE SCALE GENOMIC DNA]</scope>
    <source>
        <strain evidence="7 8">MD1149</strain>
    </source>
</reference>
<dbReference type="STRING" id="741276.A0A2S5BEU6"/>
<dbReference type="InterPro" id="IPR003807">
    <property type="entry name" value="DUF202"/>
</dbReference>
<dbReference type="GO" id="GO:0033254">
    <property type="term" value="C:vacuolar transporter chaperone complex"/>
    <property type="evidence" value="ECO:0007669"/>
    <property type="project" value="TreeGrafter"/>
</dbReference>
<dbReference type="GO" id="GO:0012505">
    <property type="term" value="C:endomembrane system"/>
    <property type="evidence" value="ECO:0007669"/>
    <property type="project" value="UniProtKB-SubCell"/>
</dbReference>
<dbReference type="EMBL" id="PJQD01000018">
    <property type="protein sequence ID" value="POY75290.1"/>
    <property type="molecule type" value="Genomic_DNA"/>
</dbReference>
<dbReference type="InterPro" id="IPR051572">
    <property type="entry name" value="VTC_Complex_Subunit"/>
</dbReference>
<evidence type="ECO:0000313" key="7">
    <source>
        <dbReference type="EMBL" id="POY75290.1"/>
    </source>
</evidence>
<comment type="subcellular location">
    <subcellularLocation>
        <location evidence="1">Endomembrane system</location>
        <topology evidence="1">Multi-pass membrane protein</topology>
    </subcellularLocation>
</comment>
<keyword evidence="8" id="KW-1185">Reference proteome</keyword>
<dbReference type="OrthoDB" id="2243669at2759"/>
<evidence type="ECO:0000313" key="8">
    <source>
        <dbReference type="Proteomes" id="UP000237144"/>
    </source>
</evidence>
<evidence type="ECO:0000256" key="2">
    <source>
        <dbReference type="ARBA" id="ARBA00022692"/>
    </source>
</evidence>
<dbReference type="PANTHER" id="PTHR46140">
    <property type="entry name" value="VACUOLAR TRANSPORTER CHAPERONE 1-RELATED"/>
    <property type="match status" value="1"/>
</dbReference>
<evidence type="ECO:0000256" key="5">
    <source>
        <dbReference type="SAM" id="Phobius"/>
    </source>
</evidence>
<feature type="domain" description="DUF202" evidence="6">
    <location>
        <begin position="70"/>
        <end position="133"/>
    </location>
</feature>
<evidence type="ECO:0000259" key="6">
    <source>
        <dbReference type="Pfam" id="PF02656"/>
    </source>
</evidence>
<feature type="transmembrane region" description="Helical" evidence="5">
    <location>
        <begin position="109"/>
        <end position="128"/>
    </location>
</feature>
<evidence type="ECO:0000256" key="3">
    <source>
        <dbReference type="ARBA" id="ARBA00022989"/>
    </source>
</evidence>